<gene>
    <name evidence="2" type="ORF">AUR04nite_03830</name>
</gene>
<feature type="transmembrane region" description="Helical" evidence="1">
    <location>
        <begin position="197"/>
        <end position="220"/>
    </location>
</feature>
<keyword evidence="1" id="KW-0812">Transmembrane</keyword>
<feature type="transmembrane region" description="Helical" evidence="1">
    <location>
        <begin position="153"/>
        <end position="173"/>
    </location>
</feature>
<reference evidence="2 3" key="1">
    <citation type="submission" date="2019-06" db="EMBL/GenBank/DDBJ databases">
        <title>Whole genome shotgun sequence of Glutamicibacter uratoxydans NBRC 15515.</title>
        <authorList>
            <person name="Hosoyama A."/>
            <person name="Uohara A."/>
            <person name="Ohji S."/>
            <person name="Ichikawa N."/>
        </authorList>
    </citation>
    <scope>NUCLEOTIDE SEQUENCE [LARGE SCALE GENOMIC DNA]</scope>
    <source>
        <strain evidence="2 3">NBRC 15515</strain>
    </source>
</reference>
<dbReference type="Proteomes" id="UP000316612">
    <property type="component" value="Unassembled WGS sequence"/>
</dbReference>
<evidence type="ECO:0000313" key="2">
    <source>
        <dbReference type="EMBL" id="GED04851.1"/>
    </source>
</evidence>
<dbReference type="EMBL" id="BJNY01000002">
    <property type="protein sequence ID" value="GED04851.1"/>
    <property type="molecule type" value="Genomic_DNA"/>
</dbReference>
<comment type="caution">
    <text evidence="2">The sequence shown here is derived from an EMBL/GenBank/DDBJ whole genome shotgun (WGS) entry which is preliminary data.</text>
</comment>
<keyword evidence="3" id="KW-1185">Reference proteome</keyword>
<feature type="transmembrane region" description="Helical" evidence="1">
    <location>
        <begin position="112"/>
        <end position="133"/>
    </location>
</feature>
<keyword evidence="1" id="KW-1133">Transmembrane helix</keyword>
<protein>
    <submittedName>
        <fullName evidence="2">Uncharacterized protein</fullName>
    </submittedName>
</protein>
<dbReference type="OrthoDB" id="6057302at2"/>
<name>A0A4Y4DQT7_GLUUR</name>
<keyword evidence="1" id="KW-0472">Membrane</keyword>
<dbReference type="RefSeq" id="WP_141361400.1">
    <property type="nucleotide sequence ID" value="NZ_BAAAJL010000003.1"/>
</dbReference>
<feature type="transmembrane region" description="Helical" evidence="1">
    <location>
        <begin position="16"/>
        <end position="40"/>
    </location>
</feature>
<organism evidence="2 3">
    <name type="scientific">Glutamicibacter uratoxydans</name>
    <name type="common">Arthrobacter uratoxydans</name>
    <dbReference type="NCBI Taxonomy" id="43667"/>
    <lineage>
        <taxon>Bacteria</taxon>
        <taxon>Bacillati</taxon>
        <taxon>Actinomycetota</taxon>
        <taxon>Actinomycetes</taxon>
        <taxon>Micrococcales</taxon>
        <taxon>Micrococcaceae</taxon>
        <taxon>Glutamicibacter</taxon>
    </lineage>
</organism>
<feature type="transmembrane region" description="Helical" evidence="1">
    <location>
        <begin position="46"/>
        <end position="67"/>
    </location>
</feature>
<proteinExistence type="predicted"/>
<dbReference type="AlphaFoldDB" id="A0A4Y4DQT7"/>
<sequence>MPSEHKRRVPQQLRGAALAVASVLIGVPLVLAAWIALLFAAERLQIAAAPHVLFAWLLSLLVSAVLWPMSMRGMRRYFWASRTASPGNVPSWGSQHFKAEPRQRLSPGQRGARAGAVLVGMGSLLLICGPGDISRSVLEGLNVIGGESGSWWLAVQLGTWLLAMLAFLPTLWITDRRLKKSEADSTRRQDLLLEQNWWLSAATSWAICVMMGLIFTWLAIDKLG</sequence>
<accession>A0A4Y4DQT7</accession>
<evidence type="ECO:0000313" key="3">
    <source>
        <dbReference type="Proteomes" id="UP000316612"/>
    </source>
</evidence>
<evidence type="ECO:0000256" key="1">
    <source>
        <dbReference type="SAM" id="Phobius"/>
    </source>
</evidence>